<dbReference type="InterPro" id="IPR001129">
    <property type="entry name" value="Membr-assoc_MAPEG"/>
</dbReference>
<evidence type="ECO:0000256" key="1">
    <source>
        <dbReference type="ARBA" id="ARBA00004374"/>
    </source>
</evidence>
<evidence type="ECO:0000256" key="7">
    <source>
        <dbReference type="ARBA" id="ARBA00023002"/>
    </source>
</evidence>
<dbReference type="FunFam" id="1.20.120.550:FF:000004">
    <property type="entry name" value="Microsomal glutathione S-transferase 3"/>
    <property type="match status" value="1"/>
</dbReference>
<dbReference type="GO" id="GO:0005783">
    <property type="term" value="C:endoplasmic reticulum"/>
    <property type="evidence" value="ECO:0007669"/>
    <property type="project" value="TreeGrafter"/>
</dbReference>
<keyword evidence="13" id="KW-0449">Lipoprotein</keyword>
<sequence>MADLIALLPSEYGYVILVVLFSWAVVQWMGFKVGSARKKYDVKYPTLYSDKHEIFNCIQRAHQNTLEVIGYVVAFLLLGGLKHPRICAIAGLVFVFGRISYALGYYSGNPEKRLNGAYGYFGLFTLIGANISLALSLLGIV</sequence>
<keyword evidence="10 23" id="KW-0472">Membrane</keyword>
<evidence type="ECO:0000256" key="23">
    <source>
        <dbReference type="SAM" id="Phobius"/>
    </source>
</evidence>
<dbReference type="GO" id="GO:0004464">
    <property type="term" value="F:leukotriene-C4 synthase activity"/>
    <property type="evidence" value="ECO:0007669"/>
    <property type="project" value="UniProtKB-EC"/>
</dbReference>
<keyword evidence="12" id="KW-0456">Lyase</keyword>
<feature type="transmembrane region" description="Helical" evidence="23">
    <location>
        <begin position="86"/>
        <end position="106"/>
    </location>
</feature>
<comment type="subcellular location">
    <subcellularLocation>
        <location evidence="1">Mitochondrion outer membrane</location>
        <topology evidence="1">Multi-pass membrane protein</topology>
    </subcellularLocation>
</comment>
<dbReference type="PANTHER" id="PTHR10250:SF26">
    <property type="entry name" value="GLUTATHIONE S-TRANSFERASE 3, MITOCHONDRIAL"/>
    <property type="match status" value="1"/>
</dbReference>
<dbReference type="AlphaFoldDB" id="A0A914A8H2"/>
<comment type="catalytic activity">
    <reaction evidence="19">
        <text>15-deoxy-Delta(12,14)-prostaglandin J2 + glutathione = 15-deoxy-Delta(12,14)-prostaglandin J2-S-(R)-glutathione</text>
        <dbReference type="Rhea" id="RHEA:75963"/>
        <dbReference type="ChEBI" id="CHEBI:57925"/>
        <dbReference type="ChEBI" id="CHEBI:85236"/>
        <dbReference type="ChEBI" id="CHEBI:194498"/>
    </reaction>
    <physiologicalReaction direction="left-to-right" evidence="19">
        <dbReference type="Rhea" id="RHEA:75964"/>
    </physiologicalReaction>
</comment>
<dbReference type="OMA" id="TYLYSWI"/>
<dbReference type="EnsemblMetazoa" id="XM_038203781.1">
    <property type="protein sequence ID" value="XP_038059709.1"/>
    <property type="gene ID" value="LOC119730756"/>
</dbReference>
<comment type="catalytic activity">
    <reaction evidence="18">
        <text>leukotriene C4 = leukotriene A4 + glutathione</text>
        <dbReference type="Rhea" id="RHEA:17617"/>
        <dbReference type="ChEBI" id="CHEBI:57463"/>
        <dbReference type="ChEBI" id="CHEBI:57925"/>
        <dbReference type="ChEBI" id="CHEBI:57973"/>
        <dbReference type="EC" id="4.4.1.20"/>
    </reaction>
    <physiologicalReaction direction="right-to-left" evidence="18">
        <dbReference type="Rhea" id="RHEA:17619"/>
    </physiologicalReaction>
</comment>
<accession>A0A914A8H2</accession>
<dbReference type="InterPro" id="IPR050997">
    <property type="entry name" value="MAPEG"/>
</dbReference>
<keyword evidence="6 23" id="KW-1133">Transmembrane helix</keyword>
<evidence type="ECO:0000256" key="22">
    <source>
        <dbReference type="ARBA" id="ARBA00076908"/>
    </source>
</evidence>
<dbReference type="GO" id="GO:0006629">
    <property type="term" value="P:lipid metabolic process"/>
    <property type="evidence" value="ECO:0007669"/>
    <property type="project" value="UniProtKB-KW"/>
</dbReference>
<evidence type="ECO:0000256" key="21">
    <source>
        <dbReference type="ARBA" id="ARBA00075145"/>
    </source>
</evidence>
<evidence type="ECO:0000256" key="17">
    <source>
        <dbReference type="ARBA" id="ARBA00043664"/>
    </source>
</evidence>
<proteinExistence type="inferred from homology"/>
<dbReference type="SUPFAM" id="SSF161084">
    <property type="entry name" value="MAPEG domain-like"/>
    <property type="match status" value="1"/>
</dbReference>
<keyword evidence="7" id="KW-0560">Oxidoreductase</keyword>
<dbReference type="Gene3D" id="1.20.120.550">
    <property type="entry name" value="Membrane associated eicosanoid/glutathione metabolism-like domain"/>
    <property type="match status" value="1"/>
</dbReference>
<evidence type="ECO:0000256" key="19">
    <source>
        <dbReference type="ARBA" id="ARBA00051411"/>
    </source>
</evidence>
<dbReference type="PANTHER" id="PTHR10250">
    <property type="entry name" value="MICROSOMAL GLUTATHIONE S-TRANSFERASE"/>
    <property type="match status" value="1"/>
</dbReference>
<dbReference type="Proteomes" id="UP000887568">
    <property type="component" value="Unplaced"/>
</dbReference>
<protein>
    <recommendedName>
        <fullName evidence="20">Glutathione S-transferase 3, mitochondrial</fullName>
        <ecNumber evidence="16">4.4.1.20</ecNumber>
    </recommendedName>
    <alternativeName>
        <fullName evidence="21">Glutathione peroxidase MGST3</fullName>
    </alternativeName>
    <alternativeName>
        <fullName evidence="22">LTC4 synthase MGST3</fullName>
    </alternativeName>
</protein>
<dbReference type="GO" id="GO:0004602">
    <property type="term" value="F:glutathione peroxidase activity"/>
    <property type="evidence" value="ECO:0007669"/>
    <property type="project" value="TreeGrafter"/>
</dbReference>
<dbReference type="Pfam" id="PF01124">
    <property type="entry name" value="MAPEG"/>
    <property type="match status" value="1"/>
</dbReference>
<evidence type="ECO:0000256" key="18">
    <source>
        <dbReference type="ARBA" id="ARBA00049298"/>
    </source>
</evidence>
<keyword evidence="25" id="KW-1185">Reference proteome</keyword>
<dbReference type="GeneID" id="119730756"/>
<evidence type="ECO:0000256" key="4">
    <source>
        <dbReference type="ARBA" id="ARBA00022692"/>
    </source>
</evidence>
<keyword evidence="11" id="KW-0564">Palmitate</keyword>
<keyword evidence="8" id="KW-0443">Lipid metabolism</keyword>
<evidence type="ECO:0000256" key="2">
    <source>
        <dbReference type="ARBA" id="ARBA00010459"/>
    </source>
</evidence>
<comment type="similarity">
    <text evidence="2">Belongs to the MAPEG family.</text>
</comment>
<keyword evidence="4 23" id="KW-0812">Transmembrane</keyword>
<feature type="transmembrane region" description="Helical" evidence="23">
    <location>
        <begin position="118"/>
        <end position="140"/>
    </location>
</feature>
<dbReference type="RefSeq" id="XP_038059709.1">
    <property type="nucleotide sequence ID" value="XM_038203781.1"/>
</dbReference>
<dbReference type="EC" id="4.4.1.20" evidence="16"/>
<evidence type="ECO:0000256" key="14">
    <source>
        <dbReference type="ARBA" id="ARBA00037884"/>
    </source>
</evidence>
<evidence type="ECO:0000256" key="10">
    <source>
        <dbReference type="ARBA" id="ARBA00023136"/>
    </source>
</evidence>
<reference evidence="24" key="1">
    <citation type="submission" date="2022-11" db="UniProtKB">
        <authorList>
            <consortium name="EnsemblMetazoa"/>
        </authorList>
    </citation>
    <scope>IDENTIFICATION</scope>
</reference>
<organism evidence="24 25">
    <name type="scientific">Patiria miniata</name>
    <name type="common">Bat star</name>
    <name type="synonym">Asterina miniata</name>
    <dbReference type="NCBI Taxonomy" id="46514"/>
    <lineage>
        <taxon>Eukaryota</taxon>
        <taxon>Metazoa</taxon>
        <taxon>Echinodermata</taxon>
        <taxon>Eleutherozoa</taxon>
        <taxon>Asterozoa</taxon>
        <taxon>Asteroidea</taxon>
        <taxon>Valvatacea</taxon>
        <taxon>Valvatida</taxon>
        <taxon>Asterinidae</taxon>
        <taxon>Patiria</taxon>
    </lineage>
</organism>
<evidence type="ECO:0000256" key="3">
    <source>
        <dbReference type="ARBA" id="ARBA00022679"/>
    </source>
</evidence>
<dbReference type="GO" id="GO:0005635">
    <property type="term" value="C:nuclear envelope"/>
    <property type="evidence" value="ECO:0007669"/>
    <property type="project" value="TreeGrafter"/>
</dbReference>
<evidence type="ECO:0000313" key="24">
    <source>
        <dbReference type="EnsemblMetazoa" id="XP_038059709.1"/>
    </source>
</evidence>
<comment type="pathway">
    <text evidence="14">Lipid metabolism; leukotriene C4 biosynthesis.</text>
</comment>
<dbReference type="GO" id="GO:0005741">
    <property type="term" value="C:mitochondrial outer membrane"/>
    <property type="evidence" value="ECO:0007669"/>
    <property type="project" value="UniProtKB-SubCell"/>
</dbReference>
<keyword evidence="5" id="KW-1000">Mitochondrion outer membrane</keyword>
<evidence type="ECO:0000256" key="8">
    <source>
        <dbReference type="ARBA" id="ARBA00023098"/>
    </source>
</evidence>
<keyword evidence="3" id="KW-0808">Transferase</keyword>
<evidence type="ECO:0000256" key="6">
    <source>
        <dbReference type="ARBA" id="ARBA00022989"/>
    </source>
</evidence>
<name>A0A914A8H2_PATMI</name>
<dbReference type="GO" id="GO:0006691">
    <property type="term" value="P:leukotriene metabolic process"/>
    <property type="evidence" value="ECO:0007669"/>
    <property type="project" value="UniProtKB-ARBA"/>
</dbReference>
<comment type="pathway">
    <text evidence="15">Lipid metabolism; arachidonate metabolism.</text>
</comment>
<dbReference type="OrthoDB" id="410651at2759"/>
<keyword evidence="9" id="KW-0496">Mitochondrion</keyword>
<feature type="transmembrane region" description="Helical" evidence="23">
    <location>
        <begin position="12"/>
        <end position="31"/>
    </location>
</feature>
<comment type="catalytic activity">
    <reaction evidence="17">
        <text>(5S)-hydroperoxy-(6E,8Z,11Z,14Z)-eicosatetraenoate + 2 glutathione = (5S)-hydroxy-(6E,8Z,11Z,14Z)-eicosatetraenoate + glutathione disulfide + H2O</text>
        <dbReference type="Rhea" id="RHEA:48620"/>
        <dbReference type="ChEBI" id="CHEBI:15377"/>
        <dbReference type="ChEBI" id="CHEBI:57450"/>
        <dbReference type="ChEBI" id="CHEBI:57925"/>
        <dbReference type="ChEBI" id="CHEBI:58297"/>
        <dbReference type="ChEBI" id="CHEBI:90632"/>
    </reaction>
    <physiologicalReaction direction="left-to-right" evidence="17">
        <dbReference type="Rhea" id="RHEA:48621"/>
    </physiologicalReaction>
</comment>
<evidence type="ECO:0000256" key="13">
    <source>
        <dbReference type="ARBA" id="ARBA00023288"/>
    </source>
</evidence>
<dbReference type="GO" id="GO:0004364">
    <property type="term" value="F:glutathione transferase activity"/>
    <property type="evidence" value="ECO:0007669"/>
    <property type="project" value="TreeGrafter"/>
</dbReference>
<evidence type="ECO:0000256" key="5">
    <source>
        <dbReference type="ARBA" id="ARBA00022787"/>
    </source>
</evidence>
<evidence type="ECO:0000256" key="12">
    <source>
        <dbReference type="ARBA" id="ARBA00023239"/>
    </source>
</evidence>
<evidence type="ECO:0000313" key="25">
    <source>
        <dbReference type="Proteomes" id="UP000887568"/>
    </source>
</evidence>
<evidence type="ECO:0000256" key="20">
    <source>
        <dbReference type="ARBA" id="ARBA00069748"/>
    </source>
</evidence>
<evidence type="ECO:0000256" key="11">
    <source>
        <dbReference type="ARBA" id="ARBA00023139"/>
    </source>
</evidence>
<evidence type="ECO:0000256" key="15">
    <source>
        <dbReference type="ARBA" id="ARBA00037916"/>
    </source>
</evidence>
<dbReference type="InterPro" id="IPR023352">
    <property type="entry name" value="MAPEG-like_dom_sf"/>
</dbReference>
<evidence type="ECO:0000256" key="16">
    <source>
        <dbReference type="ARBA" id="ARBA00039056"/>
    </source>
</evidence>
<evidence type="ECO:0000256" key="9">
    <source>
        <dbReference type="ARBA" id="ARBA00023128"/>
    </source>
</evidence>